<name>A0A381QKB4_9ZZZZ</name>
<dbReference type="GO" id="GO:0009245">
    <property type="term" value="P:lipid A biosynthetic process"/>
    <property type="evidence" value="ECO:0007669"/>
    <property type="project" value="UniProtKB-KW"/>
</dbReference>
<dbReference type="Pfam" id="PF14602">
    <property type="entry name" value="Hexapep_2"/>
    <property type="match status" value="1"/>
</dbReference>
<dbReference type="InterPro" id="IPR001451">
    <property type="entry name" value="Hexapep"/>
</dbReference>
<dbReference type="GO" id="GO:0016410">
    <property type="term" value="F:N-acyltransferase activity"/>
    <property type="evidence" value="ECO:0007669"/>
    <property type="project" value="InterPro"/>
</dbReference>
<gene>
    <name evidence="8" type="ORF">METZ01_LOCUS32666</name>
</gene>
<evidence type="ECO:0000256" key="4">
    <source>
        <dbReference type="ARBA" id="ARBA00022737"/>
    </source>
</evidence>
<keyword evidence="2" id="KW-0441">Lipid A biosynthesis</keyword>
<dbReference type="PANTHER" id="PTHR43378">
    <property type="entry name" value="UDP-3-O-ACYLGLUCOSAMINE N-ACYLTRANSFERASE"/>
    <property type="match status" value="1"/>
</dbReference>
<evidence type="ECO:0000256" key="6">
    <source>
        <dbReference type="ARBA" id="ARBA00023315"/>
    </source>
</evidence>
<reference evidence="8" key="1">
    <citation type="submission" date="2018-05" db="EMBL/GenBank/DDBJ databases">
        <authorList>
            <person name="Lanie J.A."/>
            <person name="Ng W.-L."/>
            <person name="Kazmierczak K.M."/>
            <person name="Andrzejewski T.M."/>
            <person name="Davidsen T.M."/>
            <person name="Wayne K.J."/>
            <person name="Tettelin H."/>
            <person name="Glass J.I."/>
            <person name="Rusch D."/>
            <person name="Podicherti R."/>
            <person name="Tsui H.-C.T."/>
            <person name="Winkler M.E."/>
        </authorList>
    </citation>
    <scope>NUCLEOTIDE SEQUENCE</scope>
</reference>
<dbReference type="NCBIfam" id="NF002060">
    <property type="entry name" value="PRK00892.1"/>
    <property type="match status" value="1"/>
</dbReference>
<dbReference type="InterPro" id="IPR018357">
    <property type="entry name" value="Hexapep_transf_CS"/>
</dbReference>
<dbReference type="InterPro" id="IPR007691">
    <property type="entry name" value="LpxD"/>
</dbReference>
<evidence type="ECO:0000256" key="2">
    <source>
        <dbReference type="ARBA" id="ARBA00022556"/>
    </source>
</evidence>
<evidence type="ECO:0000256" key="5">
    <source>
        <dbReference type="ARBA" id="ARBA00023098"/>
    </source>
</evidence>
<keyword evidence="4" id="KW-0677">Repeat</keyword>
<dbReference type="InterPro" id="IPR011004">
    <property type="entry name" value="Trimer_LpxA-like_sf"/>
</dbReference>
<dbReference type="HAMAP" id="MF_00523">
    <property type="entry name" value="LpxD"/>
    <property type="match status" value="1"/>
</dbReference>
<dbReference type="PROSITE" id="PS00101">
    <property type="entry name" value="HEXAPEP_TRANSFERASES"/>
    <property type="match status" value="2"/>
</dbReference>
<evidence type="ECO:0000256" key="3">
    <source>
        <dbReference type="ARBA" id="ARBA00022679"/>
    </source>
</evidence>
<dbReference type="AlphaFoldDB" id="A0A381QKB4"/>
<evidence type="ECO:0000256" key="1">
    <source>
        <dbReference type="ARBA" id="ARBA00022516"/>
    </source>
</evidence>
<keyword evidence="1" id="KW-0444">Lipid biosynthesis</keyword>
<dbReference type="EMBL" id="UINC01001402">
    <property type="protein sequence ID" value="SUZ79812.1"/>
    <property type="molecule type" value="Genomic_DNA"/>
</dbReference>
<keyword evidence="3" id="KW-0808">Transferase</keyword>
<dbReference type="CDD" id="cd03352">
    <property type="entry name" value="LbH_LpxD"/>
    <property type="match status" value="1"/>
</dbReference>
<dbReference type="Gene3D" id="2.160.10.10">
    <property type="entry name" value="Hexapeptide repeat proteins"/>
    <property type="match status" value="1"/>
</dbReference>
<evidence type="ECO:0000313" key="8">
    <source>
        <dbReference type="EMBL" id="SUZ79812.1"/>
    </source>
</evidence>
<dbReference type="Pfam" id="PF00132">
    <property type="entry name" value="Hexapep"/>
    <property type="match status" value="2"/>
</dbReference>
<proteinExistence type="inferred from homology"/>
<dbReference type="PANTHER" id="PTHR43378:SF2">
    <property type="entry name" value="UDP-3-O-ACYLGLUCOSAMINE N-ACYLTRANSFERASE 1, MITOCHONDRIAL-RELATED"/>
    <property type="match status" value="1"/>
</dbReference>
<evidence type="ECO:0000259" key="7">
    <source>
        <dbReference type="Pfam" id="PF04613"/>
    </source>
</evidence>
<dbReference type="GO" id="GO:0016020">
    <property type="term" value="C:membrane"/>
    <property type="evidence" value="ECO:0007669"/>
    <property type="project" value="GOC"/>
</dbReference>
<accession>A0A381QKB4</accession>
<dbReference type="Pfam" id="PF04613">
    <property type="entry name" value="LpxD"/>
    <property type="match status" value="1"/>
</dbReference>
<dbReference type="NCBIfam" id="TIGR01853">
    <property type="entry name" value="lipid_A_lpxD"/>
    <property type="match status" value="1"/>
</dbReference>
<dbReference type="Gene3D" id="3.40.1390.10">
    <property type="entry name" value="MurE/MurF, N-terminal domain"/>
    <property type="match status" value="1"/>
</dbReference>
<organism evidence="8">
    <name type="scientific">marine metagenome</name>
    <dbReference type="NCBI Taxonomy" id="408172"/>
    <lineage>
        <taxon>unclassified sequences</taxon>
        <taxon>metagenomes</taxon>
        <taxon>ecological metagenomes</taxon>
    </lineage>
</organism>
<feature type="domain" description="UDP-3-O-[3-hydroxymyristoyl] glucosamine N-acyltransferase non-repeat region" evidence="7">
    <location>
        <begin position="21"/>
        <end position="87"/>
    </location>
</feature>
<sequence>MEFTLREIAARVGGDISGNPDLVITGVSEIQNSAPGTITFMGNMQYKKYISDTTASAIFVSDPDHLSGKNGIIVENPQLAIAKTLRLFHPEPEVNKTVRKGANIHPDSKIGENVMIEPGAIIENDAIIGRESWIGSNVYIGPDVIIGEHCRLYPNVTVYREIEIGNRVIIHSGTVIGCDGFGFVPGENIHEKIPQTGNVVIGDDVEIGSNTAIDRATIGSTKIGDMTKIDNLVHIGHNVNIGKGCLITAQVGIAGSVTIGSYCTFGGQAGVVPHVTIGDKSTFAAKSGITKSMAGGKIYAGYPAREIRDHHKREALIAEISRMRQKLDQLLNARKED</sequence>
<protein>
    <recommendedName>
        <fullName evidence="7">UDP-3-O-[3-hydroxymyristoyl] glucosamine N-acyltransferase non-repeat region domain-containing protein</fullName>
    </recommendedName>
</protein>
<keyword evidence="6" id="KW-0012">Acyltransferase</keyword>
<dbReference type="SUPFAM" id="SSF51161">
    <property type="entry name" value="Trimeric LpxA-like enzymes"/>
    <property type="match status" value="1"/>
</dbReference>
<dbReference type="InterPro" id="IPR020573">
    <property type="entry name" value="UDP_GlcNAc_AcTrfase_non-rep"/>
</dbReference>
<keyword evidence="5" id="KW-0443">Lipid metabolism</keyword>